<dbReference type="PANTHER" id="PTHR33677">
    <property type="entry name" value="TRANSCRIPTIONAL REPRESSOR FRMR-RELATED"/>
    <property type="match status" value="1"/>
</dbReference>
<gene>
    <name evidence="1" type="ORF">COU08_02350</name>
</gene>
<reference evidence="2" key="1">
    <citation type="submission" date="2017-09" db="EMBL/GenBank/DDBJ databases">
        <title>Depth-based differentiation of microbial function through sediment-hosted aquifers and enrichment of novel symbionts in the deep terrestrial subsurface.</title>
        <authorList>
            <person name="Probst A.J."/>
            <person name="Ladd B."/>
            <person name="Jarett J.K."/>
            <person name="Geller-Mcgrath D.E."/>
            <person name="Sieber C.M.K."/>
            <person name="Emerson J.B."/>
            <person name="Anantharaman K."/>
            <person name="Thomas B.C."/>
            <person name="Malmstrom R."/>
            <person name="Stieglmeier M."/>
            <person name="Klingl A."/>
            <person name="Woyke T."/>
            <person name="Ryan C.M."/>
            <person name="Banfield J.F."/>
        </authorList>
    </citation>
    <scope>NUCLEOTIDE SEQUENCE [LARGE SCALE GENOMIC DNA]</scope>
</reference>
<comment type="caution">
    <text evidence="1">The sequence shown here is derived from an EMBL/GenBank/DDBJ whole genome shotgun (WGS) entry which is preliminary data.</text>
</comment>
<protein>
    <recommendedName>
        <fullName evidence="3">Transcriptional regulator</fullName>
    </recommendedName>
</protein>
<dbReference type="CDD" id="cd10148">
    <property type="entry name" value="CsoR-like_DUF156"/>
    <property type="match status" value="1"/>
</dbReference>
<dbReference type="GO" id="GO:0045892">
    <property type="term" value="P:negative regulation of DNA-templated transcription"/>
    <property type="evidence" value="ECO:0007669"/>
    <property type="project" value="UniProtKB-ARBA"/>
</dbReference>
<dbReference type="EMBL" id="PFBA01000022">
    <property type="protein sequence ID" value="PIT92450.1"/>
    <property type="molecule type" value="Genomic_DNA"/>
</dbReference>
<evidence type="ECO:0008006" key="3">
    <source>
        <dbReference type="Google" id="ProtNLM"/>
    </source>
</evidence>
<evidence type="ECO:0000313" key="2">
    <source>
        <dbReference type="Proteomes" id="UP000228635"/>
    </source>
</evidence>
<dbReference type="Pfam" id="PF02583">
    <property type="entry name" value="Trns_repr_metal"/>
    <property type="match status" value="1"/>
</dbReference>
<dbReference type="InterPro" id="IPR003735">
    <property type="entry name" value="Metal_Tscrpt_repr"/>
</dbReference>
<proteinExistence type="predicted"/>
<accession>A0A2M6WI27</accession>
<dbReference type="InterPro" id="IPR038390">
    <property type="entry name" value="Metal_Tscrpt_repr_sf"/>
</dbReference>
<dbReference type="GO" id="GO:0046872">
    <property type="term" value="F:metal ion binding"/>
    <property type="evidence" value="ECO:0007669"/>
    <property type="project" value="InterPro"/>
</dbReference>
<dbReference type="Gene3D" id="1.20.58.1000">
    <property type="entry name" value="Metal-sensitive repressor, helix protomer"/>
    <property type="match status" value="1"/>
</dbReference>
<name>A0A2M6WI27_9BACT</name>
<sequence length="89" mass="10082">MDQNIKIRAIRRLKIVEGQIRGLQNMIEKEVYCVDVITQASAIKQALSGVEDIILENHLATHVVKQITSGEKPKAIREILSVYKLSKKK</sequence>
<evidence type="ECO:0000313" key="1">
    <source>
        <dbReference type="EMBL" id="PIT92450.1"/>
    </source>
</evidence>
<dbReference type="GO" id="GO:0003677">
    <property type="term" value="F:DNA binding"/>
    <property type="evidence" value="ECO:0007669"/>
    <property type="project" value="InterPro"/>
</dbReference>
<dbReference type="PANTHER" id="PTHR33677:SF3">
    <property type="entry name" value="COPPER-SENSING TRANSCRIPTIONAL REPRESSOR RICR"/>
    <property type="match status" value="1"/>
</dbReference>
<dbReference type="Proteomes" id="UP000228635">
    <property type="component" value="Unassembled WGS sequence"/>
</dbReference>
<organism evidence="1 2">
    <name type="scientific">Candidatus Harrisonbacteria bacterium CG10_big_fil_rev_8_21_14_0_10_42_17</name>
    <dbReference type="NCBI Taxonomy" id="1974584"/>
    <lineage>
        <taxon>Bacteria</taxon>
        <taxon>Candidatus Harrisoniibacteriota</taxon>
    </lineage>
</organism>
<dbReference type="AlphaFoldDB" id="A0A2M6WI27"/>